<accession>A0A445B234</accession>
<comment type="function">
    <text evidence="6">Putative transcription activator involved in regulating light control of development.</text>
</comment>
<dbReference type="GO" id="GO:0005634">
    <property type="term" value="C:nucleus"/>
    <property type="evidence" value="ECO:0007669"/>
    <property type="project" value="UniProtKB-SubCell"/>
</dbReference>
<comment type="subcellular location">
    <subcellularLocation>
        <location evidence="6">Nucleus</location>
    </subcellularLocation>
</comment>
<dbReference type="PANTHER" id="PTHR31669:SF283">
    <property type="entry name" value="PROTEIN FAR1-RELATED SEQUENCE"/>
    <property type="match status" value="1"/>
</dbReference>
<dbReference type="GO" id="GO:0008270">
    <property type="term" value="F:zinc ion binding"/>
    <property type="evidence" value="ECO:0007669"/>
    <property type="project" value="UniProtKB-UniRule"/>
</dbReference>
<dbReference type="SMART" id="SM00575">
    <property type="entry name" value="ZnF_PMZ"/>
    <property type="match status" value="1"/>
</dbReference>
<feature type="region of interest" description="Disordered" evidence="7">
    <location>
        <begin position="293"/>
        <end position="326"/>
    </location>
</feature>
<evidence type="ECO:0000259" key="8">
    <source>
        <dbReference type="PROSITE" id="PS50966"/>
    </source>
</evidence>
<keyword evidence="6" id="KW-0539">Nucleus</keyword>
<dbReference type="Pfam" id="PF04434">
    <property type="entry name" value="SWIM"/>
    <property type="match status" value="1"/>
</dbReference>
<keyword evidence="10" id="KW-1185">Reference proteome</keyword>
<dbReference type="InterPro" id="IPR007527">
    <property type="entry name" value="Znf_SWIM"/>
</dbReference>
<evidence type="ECO:0000256" key="5">
    <source>
        <dbReference type="PROSITE-ProRule" id="PRU00325"/>
    </source>
</evidence>
<protein>
    <recommendedName>
        <fullName evidence="6">Protein FAR1-RELATED SEQUENCE</fullName>
    </recommendedName>
</protein>
<dbReference type="PROSITE" id="PS50966">
    <property type="entry name" value="ZF_SWIM"/>
    <property type="match status" value="1"/>
</dbReference>
<dbReference type="GO" id="GO:0006355">
    <property type="term" value="P:regulation of DNA-templated transcription"/>
    <property type="evidence" value="ECO:0007669"/>
    <property type="project" value="UniProtKB-UniRule"/>
</dbReference>
<proteinExistence type="inferred from homology"/>
<sequence>MHQRGEVKIQDISNFEDKSFNRVELSSQDLRTHNKGHWSLDNFQKTGTISSQSTASEGTSGFQVIEVLIRIIFMPIPFFFQNMHWFRFTTPYRFGLLCRAVRGSAYMNSSLLGSSLLGRNEKHIKEFSHHDIVCNKISNRGPVLTRVYPREVQAQFRGKVNCITRSMHSILGFTTYEVVEQVANSTFNKFLVTYDAVSREVKCQCLLFESRGILCRHSLSALSFERVDNNIKRRHTHIKSSQDESLLEPRSKRFDELVFRSHIICEFVSEFEELTRIMHWVFDKVTVEMQEYQEKSKEKSSSDVERREQPSKKISNAMKKKKKTAASELNLLDDRSSIHSSSSLYNAPDMSYPREDYTSFSFY</sequence>
<keyword evidence="2 6" id="KW-0479">Metal-binding</keyword>
<evidence type="ECO:0000256" key="2">
    <source>
        <dbReference type="ARBA" id="ARBA00022723"/>
    </source>
</evidence>
<feature type="domain" description="SWIM-type" evidence="8">
    <location>
        <begin position="190"/>
        <end position="226"/>
    </location>
</feature>
<keyword evidence="3 5" id="KW-0863">Zinc-finger</keyword>
<evidence type="ECO:0000256" key="4">
    <source>
        <dbReference type="ARBA" id="ARBA00022833"/>
    </source>
</evidence>
<dbReference type="PANTHER" id="PTHR31669">
    <property type="entry name" value="PROTEIN FAR1-RELATED SEQUENCE 10-RELATED"/>
    <property type="match status" value="1"/>
</dbReference>
<dbReference type="AlphaFoldDB" id="A0A445B234"/>
<evidence type="ECO:0000256" key="1">
    <source>
        <dbReference type="ARBA" id="ARBA00005889"/>
    </source>
</evidence>
<name>A0A445B234_ARAHY</name>
<organism evidence="9 10">
    <name type="scientific">Arachis hypogaea</name>
    <name type="common">Peanut</name>
    <dbReference type="NCBI Taxonomy" id="3818"/>
    <lineage>
        <taxon>Eukaryota</taxon>
        <taxon>Viridiplantae</taxon>
        <taxon>Streptophyta</taxon>
        <taxon>Embryophyta</taxon>
        <taxon>Tracheophyta</taxon>
        <taxon>Spermatophyta</taxon>
        <taxon>Magnoliopsida</taxon>
        <taxon>eudicotyledons</taxon>
        <taxon>Gunneridae</taxon>
        <taxon>Pentapetalae</taxon>
        <taxon>rosids</taxon>
        <taxon>fabids</taxon>
        <taxon>Fabales</taxon>
        <taxon>Fabaceae</taxon>
        <taxon>Papilionoideae</taxon>
        <taxon>50 kb inversion clade</taxon>
        <taxon>dalbergioids sensu lato</taxon>
        <taxon>Dalbergieae</taxon>
        <taxon>Pterocarpus clade</taxon>
        <taxon>Arachis</taxon>
    </lineage>
</organism>
<gene>
    <name evidence="9" type="ORF">Ahy_A10g047274</name>
</gene>
<feature type="region of interest" description="Disordered" evidence="7">
    <location>
        <begin position="339"/>
        <end position="363"/>
    </location>
</feature>
<reference evidence="9 10" key="1">
    <citation type="submission" date="2019-01" db="EMBL/GenBank/DDBJ databases">
        <title>Sequencing of cultivated peanut Arachis hypogaea provides insights into genome evolution and oil improvement.</title>
        <authorList>
            <person name="Chen X."/>
        </authorList>
    </citation>
    <scope>NUCLEOTIDE SEQUENCE [LARGE SCALE GENOMIC DNA]</scope>
    <source>
        <strain evidence="10">cv. Fuhuasheng</strain>
        <tissue evidence="9">Leaves</tissue>
    </source>
</reference>
<evidence type="ECO:0000256" key="7">
    <source>
        <dbReference type="SAM" id="MobiDB-lite"/>
    </source>
</evidence>
<evidence type="ECO:0000313" key="9">
    <source>
        <dbReference type="EMBL" id="RYR32744.1"/>
    </source>
</evidence>
<dbReference type="InterPro" id="IPR031052">
    <property type="entry name" value="FHY3/FAR1"/>
</dbReference>
<evidence type="ECO:0000256" key="3">
    <source>
        <dbReference type="ARBA" id="ARBA00022771"/>
    </source>
</evidence>
<dbReference type="EMBL" id="SDMP01000010">
    <property type="protein sequence ID" value="RYR32744.1"/>
    <property type="molecule type" value="Genomic_DNA"/>
</dbReference>
<comment type="caution">
    <text evidence="9">The sequence shown here is derived from an EMBL/GenBank/DDBJ whole genome shotgun (WGS) entry which is preliminary data.</text>
</comment>
<dbReference type="InterPro" id="IPR006564">
    <property type="entry name" value="Znf_PMZ"/>
</dbReference>
<evidence type="ECO:0000313" key="10">
    <source>
        <dbReference type="Proteomes" id="UP000289738"/>
    </source>
</evidence>
<feature type="compositionally biased region" description="Basic and acidic residues" evidence="7">
    <location>
        <begin position="293"/>
        <end position="311"/>
    </location>
</feature>
<evidence type="ECO:0000256" key="6">
    <source>
        <dbReference type="RuleBase" id="RU367018"/>
    </source>
</evidence>
<keyword evidence="4 6" id="KW-0862">Zinc</keyword>
<dbReference type="Proteomes" id="UP000289738">
    <property type="component" value="Chromosome A10"/>
</dbReference>
<comment type="similarity">
    <text evidence="1 6">Belongs to the FHY3/FAR1 family.</text>
</comment>